<dbReference type="Gene3D" id="3.30.300.30">
    <property type="match status" value="1"/>
</dbReference>
<dbReference type="EMBL" id="RFFH01000006">
    <property type="protein sequence ID" value="RMI31931.1"/>
    <property type="molecule type" value="Genomic_DNA"/>
</dbReference>
<feature type="domain" description="AMP-binding enzyme C-terminal" evidence="4">
    <location>
        <begin position="484"/>
        <end position="558"/>
    </location>
</feature>
<evidence type="ECO:0000256" key="2">
    <source>
        <dbReference type="ARBA" id="ARBA00022598"/>
    </source>
</evidence>
<feature type="domain" description="AMP-dependent synthetase/ligase" evidence="3">
    <location>
        <begin position="59"/>
        <end position="431"/>
    </location>
</feature>
<dbReference type="InterPro" id="IPR045851">
    <property type="entry name" value="AMP-bd_C_sf"/>
</dbReference>
<dbReference type="Pfam" id="PF00501">
    <property type="entry name" value="AMP-binding"/>
    <property type="match status" value="1"/>
</dbReference>
<accession>A0A3M2L306</accession>
<dbReference type="AlphaFoldDB" id="A0A3M2L306"/>
<dbReference type="SUPFAM" id="SSF56801">
    <property type="entry name" value="Acetyl-CoA synthetase-like"/>
    <property type="match status" value="1"/>
</dbReference>
<proteinExistence type="inferred from homology"/>
<comment type="caution">
    <text evidence="5">The sequence shown here is derived from an EMBL/GenBank/DDBJ whole genome shotgun (WGS) entry which is preliminary data.</text>
</comment>
<dbReference type="Pfam" id="PF13193">
    <property type="entry name" value="AMP-binding_C"/>
    <property type="match status" value="1"/>
</dbReference>
<dbReference type="InterPro" id="IPR042099">
    <property type="entry name" value="ANL_N_sf"/>
</dbReference>
<sequence length="578" mass="62102">MCGLSTFIRTGFGNHAIPIIFVTNRPFAEGVTQPMMSTMQDEQLSLATLLQYASTFRGDSTVSTWTGDGVRTMTFREMGAESARLANALRGLGIGVGDRVGTFMWNNNEHMVAYAAVPAMGAVLHALNIRLFPEQLVFVANHAEDQVVIVDGSLVPMFAQYLPNMKTVRHVIVANGDAATLTAPDGVQVHSYAELLAAQPSTYDFPVVDERSASGMCYTSGTTGDPKGVVYSHRSNILHAMQVISPSGMGYSEADTVLAIVPLFHANGWGLVYAAMLSGANVIMPDRFLQPGPLLQLMDQLKPTFAAAVPTIWGGVLAQLQAQPQDISHLRSVVVGGAAVPPSMMRAFQDKYGVKLLHAWGMTETSPLGSVAHAPHGLEGEEAMAYRITQGRFPAFVQARIVADDGSVLPNDGVAVGELEVKGPWITASYYAPGGGEVDPDKFDDGWLRTGDVGKITPNGYLTLVDRSKDVIKSGGEWISSVDLENAIMGHPAVAEASVIGIPDEKWDERPLVAVVLAPGATAEAAELREFLTDKFAKWQLPDSWAFIDEVPKTSVGKFDKKRLRASYADGELNVVKL</sequence>
<dbReference type="NCBIfam" id="NF004837">
    <property type="entry name" value="PRK06187.1"/>
    <property type="match status" value="1"/>
</dbReference>
<dbReference type="InterPro" id="IPR025110">
    <property type="entry name" value="AMP-bd_C"/>
</dbReference>
<dbReference type="CDD" id="cd12119">
    <property type="entry name" value="ttLC_FACS_AlkK_like"/>
    <property type="match status" value="1"/>
</dbReference>
<evidence type="ECO:0000313" key="5">
    <source>
        <dbReference type="EMBL" id="RMI31931.1"/>
    </source>
</evidence>
<dbReference type="PANTHER" id="PTHR43767:SF11">
    <property type="entry name" value="MEDIUM-CHAIN-FATTY-ACID--COA LIGASE"/>
    <property type="match status" value="1"/>
</dbReference>
<reference evidence="5 6" key="1">
    <citation type="submission" date="2018-10" db="EMBL/GenBank/DDBJ databases">
        <title>Isolation from cow dung.</title>
        <authorList>
            <person name="Ling L."/>
        </authorList>
    </citation>
    <scope>NUCLEOTIDE SEQUENCE [LARGE SCALE GENOMIC DNA]</scope>
    <source>
        <strain evidence="5 6">NEAU-LL90</strain>
    </source>
</reference>
<keyword evidence="6" id="KW-1185">Reference proteome</keyword>
<dbReference type="Proteomes" id="UP000279275">
    <property type="component" value="Unassembled WGS sequence"/>
</dbReference>
<evidence type="ECO:0000256" key="1">
    <source>
        <dbReference type="ARBA" id="ARBA00006432"/>
    </source>
</evidence>
<evidence type="ECO:0000259" key="3">
    <source>
        <dbReference type="Pfam" id="PF00501"/>
    </source>
</evidence>
<dbReference type="PROSITE" id="PS00455">
    <property type="entry name" value="AMP_BINDING"/>
    <property type="match status" value="1"/>
</dbReference>
<dbReference type="FunFam" id="3.30.300.30:FF:000008">
    <property type="entry name" value="2,3-dihydroxybenzoate-AMP ligase"/>
    <property type="match status" value="1"/>
</dbReference>
<evidence type="ECO:0000259" key="4">
    <source>
        <dbReference type="Pfam" id="PF13193"/>
    </source>
</evidence>
<name>A0A3M2L306_9NOCA</name>
<protein>
    <submittedName>
        <fullName evidence="5">Fatty acid--CoA ligase</fullName>
    </submittedName>
</protein>
<keyword evidence="2 5" id="KW-0436">Ligase</keyword>
<comment type="similarity">
    <text evidence="1">Belongs to the ATP-dependent AMP-binding enzyme family.</text>
</comment>
<evidence type="ECO:0000313" key="6">
    <source>
        <dbReference type="Proteomes" id="UP000279275"/>
    </source>
</evidence>
<dbReference type="PANTHER" id="PTHR43767">
    <property type="entry name" value="LONG-CHAIN-FATTY-ACID--COA LIGASE"/>
    <property type="match status" value="1"/>
</dbReference>
<gene>
    <name evidence="5" type="ORF">EBN03_17360</name>
</gene>
<organism evidence="5 6">
    <name type="scientific">Nocardia stercoris</name>
    <dbReference type="NCBI Taxonomy" id="2483361"/>
    <lineage>
        <taxon>Bacteria</taxon>
        <taxon>Bacillati</taxon>
        <taxon>Actinomycetota</taxon>
        <taxon>Actinomycetes</taxon>
        <taxon>Mycobacteriales</taxon>
        <taxon>Nocardiaceae</taxon>
        <taxon>Nocardia</taxon>
    </lineage>
</organism>
<dbReference type="GO" id="GO:0016877">
    <property type="term" value="F:ligase activity, forming carbon-sulfur bonds"/>
    <property type="evidence" value="ECO:0007669"/>
    <property type="project" value="UniProtKB-ARBA"/>
</dbReference>
<dbReference type="Gene3D" id="3.40.50.12780">
    <property type="entry name" value="N-terminal domain of ligase-like"/>
    <property type="match status" value="1"/>
</dbReference>
<dbReference type="InterPro" id="IPR000873">
    <property type="entry name" value="AMP-dep_synth/lig_dom"/>
</dbReference>
<dbReference type="InterPro" id="IPR050237">
    <property type="entry name" value="ATP-dep_AMP-bd_enzyme"/>
</dbReference>
<dbReference type="InterPro" id="IPR020845">
    <property type="entry name" value="AMP-binding_CS"/>
</dbReference>